<dbReference type="EMBL" id="JBHSAX010000017">
    <property type="protein sequence ID" value="MFC3964448.1"/>
    <property type="molecule type" value="Genomic_DNA"/>
</dbReference>
<sequence>MILRKIAAVVAPLLTVVTVGAGVAYADTPTPDVGYEVKMVDGKVVTGLTNGTFAVTGEAVEIKDATGAVLVTLPLTFRQDAKEYPLPHAVSADSRVLELTPVKNEAAARPVQALPVASPMENMRAQNAFLGHFGIATAIGGFIGTALGALVGLLGFAGGPAGIATVTAGAAIGGLIGTIVAGGPTLIVAGMELLNTLNAPPGTTPFADVHATN</sequence>
<feature type="domain" description="DUF8020" evidence="3">
    <location>
        <begin position="32"/>
        <end position="102"/>
    </location>
</feature>
<dbReference type="InterPro" id="IPR058333">
    <property type="entry name" value="DUF8020"/>
</dbReference>
<evidence type="ECO:0000313" key="4">
    <source>
        <dbReference type="EMBL" id="MFC3964448.1"/>
    </source>
</evidence>
<evidence type="ECO:0000256" key="1">
    <source>
        <dbReference type="SAM" id="Phobius"/>
    </source>
</evidence>
<feature type="transmembrane region" description="Helical" evidence="1">
    <location>
        <begin position="168"/>
        <end position="191"/>
    </location>
</feature>
<gene>
    <name evidence="4" type="ORF">ACFO0B_20895</name>
</gene>
<evidence type="ECO:0000313" key="5">
    <source>
        <dbReference type="Proteomes" id="UP001595696"/>
    </source>
</evidence>
<organism evidence="4 5">
    <name type="scientific">Nocardia jiangsuensis</name>
    <dbReference type="NCBI Taxonomy" id="1691563"/>
    <lineage>
        <taxon>Bacteria</taxon>
        <taxon>Bacillati</taxon>
        <taxon>Actinomycetota</taxon>
        <taxon>Actinomycetes</taxon>
        <taxon>Mycobacteriales</taxon>
        <taxon>Nocardiaceae</taxon>
        <taxon>Nocardia</taxon>
    </lineage>
</organism>
<evidence type="ECO:0000256" key="2">
    <source>
        <dbReference type="SAM" id="SignalP"/>
    </source>
</evidence>
<feature type="chain" id="PRO_5045297964" evidence="2">
    <location>
        <begin position="27"/>
        <end position="213"/>
    </location>
</feature>
<feature type="signal peptide" evidence="2">
    <location>
        <begin position="1"/>
        <end position="26"/>
    </location>
</feature>
<dbReference type="RefSeq" id="WP_378614205.1">
    <property type="nucleotide sequence ID" value="NZ_JBHSAX010000017.1"/>
</dbReference>
<keyword evidence="1" id="KW-0812">Transmembrane</keyword>
<dbReference type="Pfam" id="PF26059">
    <property type="entry name" value="DUF8020"/>
    <property type="match status" value="1"/>
</dbReference>
<name>A0ABV8DWW9_9NOCA</name>
<reference evidence="5" key="1">
    <citation type="journal article" date="2019" name="Int. J. Syst. Evol. Microbiol.">
        <title>The Global Catalogue of Microorganisms (GCM) 10K type strain sequencing project: providing services to taxonomists for standard genome sequencing and annotation.</title>
        <authorList>
            <consortium name="The Broad Institute Genomics Platform"/>
            <consortium name="The Broad Institute Genome Sequencing Center for Infectious Disease"/>
            <person name="Wu L."/>
            <person name="Ma J."/>
        </authorList>
    </citation>
    <scope>NUCLEOTIDE SEQUENCE [LARGE SCALE GENOMIC DNA]</scope>
    <source>
        <strain evidence="5">CGMCC 4.7330</strain>
    </source>
</reference>
<keyword evidence="1" id="KW-0472">Membrane</keyword>
<keyword evidence="2" id="KW-0732">Signal</keyword>
<accession>A0ABV8DWW9</accession>
<dbReference type="Proteomes" id="UP001595696">
    <property type="component" value="Unassembled WGS sequence"/>
</dbReference>
<keyword evidence="5" id="KW-1185">Reference proteome</keyword>
<feature type="transmembrane region" description="Helical" evidence="1">
    <location>
        <begin position="129"/>
        <end position="156"/>
    </location>
</feature>
<proteinExistence type="predicted"/>
<comment type="caution">
    <text evidence="4">The sequence shown here is derived from an EMBL/GenBank/DDBJ whole genome shotgun (WGS) entry which is preliminary data.</text>
</comment>
<evidence type="ECO:0000259" key="3">
    <source>
        <dbReference type="Pfam" id="PF26059"/>
    </source>
</evidence>
<protein>
    <submittedName>
        <fullName evidence="4">Ammonium transporter</fullName>
    </submittedName>
</protein>
<keyword evidence="1" id="KW-1133">Transmembrane helix</keyword>